<feature type="transmembrane region" description="Helical" evidence="2">
    <location>
        <begin position="123"/>
        <end position="146"/>
    </location>
</feature>
<sequence length="606" mass="65689">MSPDPTTGSTRCQVCQYLLSPDEAPTLTCNKKWALPCSSVDIKSADASIPLVSLPTSLTVSAPFPSVAISPTLSATLSSTVAVSPFPTAPSSSPEPVSQGDKTSGSQSFLDKTVEIAGVRMPMIALISSGVGLLVIILVVSVLVVCQRRRRRIKQRNQFKGKGLMDPEKGGYSRHDDDDDDDDDGHPYRYGHNAHSTSSSGHKATDTKPKKDQYPSQQMSRSAASSFTPRLQHQRSGSRSPDRPHSTSELLPIASKHLSLDGSPHASGSRHNSASVLFSSSSSLVPPPPSSIDHQIPPIRQDALLSSISLSSIPYVPKSTFTPRSHLQSEPAILMVSSPRQSECSFVELIPIEETPRLAHTALAMPNVHEAQEAVVAEVVVPVLEEVSETLVLELGQEGCSQETLVETHVPTSTSDAQIQTDSSTDVEAWPVKGPMSKRQLKKQRRMANRQAAWERRETAILKNFLARGGSVSRRHSKLGQGHRSNDNDNSENVMNKVRPIHLDTFPTGGGQGFRARKDSLRRAKLHKSHARREAEGKCLGCQRGLCRVPPWQWEGKQRARVLHEGNVADIVYGSYEAVDELSVKTLTTSPSTVEQSGGESGFVAV</sequence>
<reference evidence="3 4" key="1">
    <citation type="submission" date="2011-02" db="EMBL/GenBank/DDBJ databases">
        <title>The Genome Sequence of Mortierella verticillata NRRL 6337.</title>
        <authorList>
            <consortium name="The Broad Institute Genome Sequencing Platform"/>
            <person name="Russ C."/>
            <person name="Cuomo C."/>
            <person name="Burger G."/>
            <person name="Gray M.W."/>
            <person name="Holland P.W.H."/>
            <person name="King N."/>
            <person name="Lang F.B.F."/>
            <person name="Roger A.J."/>
            <person name="Ruiz-Trillo I."/>
            <person name="Young S.K."/>
            <person name="Zeng Q."/>
            <person name="Gargeya S."/>
            <person name="Alvarado L."/>
            <person name="Berlin A."/>
            <person name="Chapman S.B."/>
            <person name="Chen Z."/>
            <person name="Freedman E."/>
            <person name="Gellesch M."/>
            <person name="Goldberg J."/>
            <person name="Griggs A."/>
            <person name="Gujja S."/>
            <person name="Heilman E."/>
            <person name="Heiman D."/>
            <person name="Howarth C."/>
            <person name="Mehta T."/>
            <person name="Neiman D."/>
            <person name="Pearson M."/>
            <person name="Roberts A."/>
            <person name="Saif S."/>
            <person name="Shea T."/>
            <person name="Shenoy N."/>
            <person name="Sisk P."/>
            <person name="Stolte C."/>
            <person name="Sykes S."/>
            <person name="White J."/>
            <person name="Yandava C."/>
            <person name="Haas B."/>
            <person name="Nusbaum C."/>
            <person name="Birren B."/>
        </authorList>
    </citation>
    <scope>NUCLEOTIDE SEQUENCE [LARGE SCALE GENOMIC DNA]</scope>
    <source>
        <strain evidence="3 4">NRRL 6337</strain>
    </source>
</reference>
<protein>
    <submittedName>
        <fullName evidence="3">Uncharacterized protein</fullName>
    </submittedName>
</protein>
<evidence type="ECO:0000313" key="4">
    <source>
        <dbReference type="Proteomes" id="UP000243308"/>
    </source>
</evidence>
<feature type="region of interest" description="Disordered" evidence="1">
    <location>
        <begin position="472"/>
        <end position="493"/>
    </location>
</feature>
<evidence type="ECO:0000256" key="2">
    <source>
        <dbReference type="SAM" id="Phobius"/>
    </source>
</evidence>
<keyword evidence="2" id="KW-1133">Transmembrane helix</keyword>
<name>A0A086TKG2_9FUNG</name>
<feature type="compositionally biased region" description="Polar residues" evidence="1">
    <location>
        <begin position="214"/>
        <end position="239"/>
    </location>
</feature>
<keyword evidence="4" id="KW-1185">Reference proteome</keyword>
<gene>
    <name evidence="3" type="ORF">MVEG_11648</name>
</gene>
<organism evidence="3 4">
    <name type="scientific">Podila verticillata NRRL 6337</name>
    <dbReference type="NCBI Taxonomy" id="1069443"/>
    <lineage>
        <taxon>Eukaryota</taxon>
        <taxon>Fungi</taxon>
        <taxon>Fungi incertae sedis</taxon>
        <taxon>Mucoromycota</taxon>
        <taxon>Mortierellomycotina</taxon>
        <taxon>Mortierellomycetes</taxon>
        <taxon>Mortierellales</taxon>
        <taxon>Mortierellaceae</taxon>
        <taxon>Podila</taxon>
    </lineage>
</organism>
<keyword evidence="2" id="KW-0812">Transmembrane</keyword>
<dbReference type="Proteomes" id="UP000243308">
    <property type="component" value="Unassembled WGS sequence"/>
</dbReference>
<keyword evidence="2" id="KW-0472">Membrane</keyword>
<feature type="region of interest" description="Disordered" evidence="1">
    <location>
        <begin position="85"/>
        <end position="106"/>
    </location>
</feature>
<dbReference type="EMBL" id="KN042432">
    <property type="protein sequence ID" value="KFH62439.1"/>
    <property type="molecule type" value="Genomic_DNA"/>
</dbReference>
<feature type="compositionally biased region" description="Basic and acidic residues" evidence="1">
    <location>
        <begin position="163"/>
        <end position="176"/>
    </location>
</feature>
<dbReference type="AlphaFoldDB" id="A0A086TKG2"/>
<feature type="compositionally biased region" description="Basic and acidic residues" evidence="1">
    <location>
        <begin position="203"/>
        <end position="213"/>
    </location>
</feature>
<accession>A0A086TKG2</accession>
<feature type="compositionally biased region" description="Polar residues" evidence="1">
    <location>
        <begin position="89"/>
        <end position="106"/>
    </location>
</feature>
<proteinExistence type="predicted"/>
<evidence type="ECO:0000313" key="3">
    <source>
        <dbReference type="EMBL" id="KFH62439.1"/>
    </source>
</evidence>
<feature type="region of interest" description="Disordered" evidence="1">
    <location>
        <begin position="157"/>
        <end position="248"/>
    </location>
</feature>
<dbReference type="OrthoDB" id="2431896at2759"/>
<evidence type="ECO:0000256" key="1">
    <source>
        <dbReference type="SAM" id="MobiDB-lite"/>
    </source>
</evidence>